<comment type="subcellular location">
    <subcellularLocation>
        <location evidence="1">Cell membrane</location>
        <topology evidence="1">Multi-pass membrane protein</topology>
    </subcellularLocation>
</comment>
<evidence type="ECO:0000256" key="6">
    <source>
        <dbReference type="SAM" id="Phobius"/>
    </source>
</evidence>
<feature type="domain" description="EamA" evidence="7">
    <location>
        <begin position="17"/>
        <end position="146"/>
    </location>
</feature>
<feature type="transmembrane region" description="Helical" evidence="6">
    <location>
        <begin position="216"/>
        <end position="237"/>
    </location>
</feature>
<evidence type="ECO:0000256" key="1">
    <source>
        <dbReference type="ARBA" id="ARBA00004651"/>
    </source>
</evidence>
<feature type="transmembrane region" description="Helical" evidence="6">
    <location>
        <begin position="129"/>
        <end position="146"/>
    </location>
</feature>
<organism evidence="8 9">
    <name type="scientific">Thiopseudomonas denitrificans</name>
    <dbReference type="NCBI Taxonomy" id="1501432"/>
    <lineage>
        <taxon>Bacteria</taxon>
        <taxon>Pseudomonadati</taxon>
        <taxon>Pseudomonadota</taxon>
        <taxon>Gammaproteobacteria</taxon>
        <taxon>Pseudomonadales</taxon>
        <taxon>Pseudomonadaceae</taxon>
        <taxon>Thiopseudomonas</taxon>
    </lineage>
</organism>
<dbReference type="AlphaFoldDB" id="A0A4R6TUN4"/>
<proteinExistence type="predicted"/>
<dbReference type="GO" id="GO:0005886">
    <property type="term" value="C:plasma membrane"/>
    <property type="evidence" value="ECO:0007669"/>
    <property type="project" value="UniProtKB-SubCell"/>
</dbReference>
<feature type="transmembrane region" description="Helical" evidence="6">
    <location>
        <begin position="272"/>
        <end position="290"/>
    </location>
</feature>
<dbReference type="InterPro" id="IPR037185">
    <property type="entry name" value="EmrE-like"/>
</dbReference>
<dbReference type="OrthoDB" id="9150437at2"/>
<evidence type="ECO:0000256" key="4">
    <source>
        <dbReference type="ARBA" id="ARBA00022989"/>
    </source>
</evidence>
<feature type="transmembrane region" description="Helical" evidence="6">
    <location>
        <begin position="184"/>
        <end position="204"/>
    </location>
</feature>
<evidence type="ECO:0000259" key="7">
    <source>
        <dbReference type="Pfam" id="PF00892"/>
    </source>
</evidence>
<evidence type="ECO:0000256" key="2">
    <source>
        <dbReference type="ARBA" id="ARBA00022475"/>
    </source>
</evidence>
<dbReference type="SUPFAM" id="SSF103481">
    <property type="entry name" value="Multidrug resistance efflux transporter EmrE"/>
    <property type="match status" value="2"/>
</dbReference>
<feature type="transmembrane region" description="Helical" evidence="6">
    <location>
        <begin position="44"/>
        <end position="63"/>
    </location>
</feature>
<evidence type="ECO:0000313" key="9">
    <source>
        <dbReference type="Proteomes" id="UP000294575"/>
    </source>
</evidence>
<protein>
    <submittedName>
        <fullName evidence="8">EamA domain-containing membrane protein RarD</fullName>
    </submittedName>
</protein>
<dbReference type="Proteomes" id="UP000294575">
    <property type="component" value="Unassembled WGS sequence"/>
</dbReference>
<accession>A0A4R6TUN4</accession>
<dbReference type="EMBL" id="SNYK01000013">
    <property type="protein sequence ID" value="TDQ36322.1"/>
    <property type="molecule type" value="Genomic_DNA"/>
</dbReference>
<keyword evidence="2" id="KW-1003">Cell membrane</keyword>
<dbReference type="PANTHER" id="PTHR42920">
    <property type="entry name" value="OS03G0707200 PROTEIN-RELATED"/>
    <property type="match status" value="1"/>
</dbReference>
<dbReference type="InterPro" id="IPR000620">
    <property type="entry name" value="EamA_dom"/>
</dbReference>
<evidence type="ECO:0000256" key="5">
    <source>
        <dbReference type="ARBA" id="ARBA00023136"/>
    </source>
</evidence>
<evidence type="ECO:0000256" key="3">
    <source>
        <dbReference type="ARBA" id="ARBA00022692"/>
    </source>
</evidence>
<keyword evidence="9" id="KW-1185">Reference proteome</keyword>
<reference evidence="8 9" key="1">
    <citation type="submission" date="2019-03" db="EMBL/GenBank/DDBJ databases">
        <title>Genomic Encyclopedia of Type Strains, Phase IV (KMG-IV): sequencing the most valuable type-strain genomes for metagenomic binning, comparative biology and taxonomic classification.</title>
        <authorList>
            <person name="Goeker M."/>
        </authorList>
    </citation>
    <scope>NUCLEOTIDE SEQUENCE [LARGE SCALE GENOMIC DNA]</scope>
    <source>
        <strain evidence="8 9">DSM 28679</strain>
    </source>
</reference>
<sequence length="298" mass="31498">MPHGRFTWMQALSPQTRGLVAINLAAVIFGTAALYGKLDVSPVWITALRGALGALALAVVGGLSARLLHMTPRSLGRLVASGFLLASHWLTFFMSVQLSGVAIATLTFATFPLFTVLVEAAALRRLPRLAEVLAGVAIIAAVALLVEPGQGGNNTAGTLVGLLSAAVYALFWRIAQRLDGSLSAANVSFCQNVVVFILLAPWLFVATPAPAGLFDWLALSGLGVINTAIMLLLYLYALRHVSASTCSGFIALEPVYAIAFAAWLFNEPVTPWIILSCLLILGASMILLRIERQAQASS</sequence>
<dbReference type="Pfam" id="PF00892">
    <property type="entry name" value="EamA"/>
    <property type="match status" value="2"/>
</dbReference>
<keyword evidence="4 6" id="KW-1133">Transmembrane helix</keyword>
<dbReference type="InterPro" id="IPR051258">
    <property type="entry name" value="Diverse_Substrate_Transporter"/>
</dbReference>
<feature type="transmembrane region" description="Helical" evidence="6">
    <location>
        <begin position="152"/>
        <end position="172"/>
    </location>
</feature>
<keyword evidence="5 6" id="KW-0472">Membrane</keyword>
<evidence type="ECO:0000313" key="8">
    <source>
        <dbReference type="EMBL" id="TDQ36322.1"/>
    </source>
</evidence>
<name>A0A4R6TUN4_9GAMM</name>
<feature type="transmembrane region" description="Helical" evidence="6">
    <location>
        <begin position="20"/>
        <end position="38"/>
    </location>
</feature>
<comment type="caution">
    <text evidence="8">The sequence shown here is derived from an EMBL/GenBank/DDBJ whole genome shotgun (WGS) entry which is preliminary data.</text>
</comment>
<feature type="transmembrane region" description="Helical" evidence="6">
    <location>
        <begin position="249"/>
        <end position="266"/>
    </location>
</feature>
<gene>
    <name evidence="8" type="ORF">DFQ45_11345</name>
</gene>
<keyword evidence="3 6" id="KW-0812">Transmembrane</keyword>
<dbReference type="PANTHER" id="PTHR42920:SF24">
    <property type="entry name" value="AROMATIC AMINO ACID EXPORTER YDDG"/>
    <property type="match status" value="1"/>
</dbReference>
<feature type="transmembrane region" description="Helical" evidence="6">
    <location>
        <begin position="75"/>
        <end position="95"/>
    </location>
</feature>
<feature type="domain" description="EamA" evidence="7">
    <location>
        <begin position="157"/>
        <end position="288"/>
    </location>
</feature>
<feature type="transmembrane region" description="Helical" evidence="6">
    <location>
        <begin position="101"/>
        <end position="122"/>
    </location>
</feature>